<dbReference type="GO" id="GO:0043190">
    <property type="term" value="C:ATP-binding cassette (ABC) transporter complex"/>
    <property type="evidence" value="ECO:0007669"/>
    <property type="project" value="InterPro"/>
</dbReference>
<evidence type="ECO:0000256" key="5">
    <source>
        <dbReference type="ARBA" id="ARBA00023251"/>
    </source>
</evidence>
<keyword evidence="5" id="KW-0046">Antibiotic resistance</keyword>
<evidence type="ECO:0000259" key="7">
    <source>
        <dbReference type="PROSITE" id="PS51012"/>
    </source>
</evidence>
<feature type="transmembrane region" description="Helical" evidence="6">
    <location>
        <begin position="28"/>
        <end position="51"/>
    </location>
</feature>
<feature type="transmembrane region" description="Helical" evidence="6">
    <location>
        <begin position="178"/>
        <end position="195"/>
    </location>
</feature>
<feature type="transmembrane region" description="Helical" evidence="6">
    <location>
        <begin position="238"/>
        <end position="257"/>
    </location>
</feature>
<evidence type="ECO:0000256" key="6">
    <source>
        <dbReference type="RuleBase" id="RU361157"/>
    </source>
</evidence>
<dbReference type="PROSITE" id="PS51012">
    <property type="entry name" value="ABC_TM2"/>
    <property type="match status" value="1"/>
</dbReference>
<dbReference type="InterPro" id="IPR013525">
    <property type="entry name" value="ABC2_TM"/>
</dbReference>
<protein>
    <recommendedName>
        <fullName evidence="6">Transport permease protein</fullName>
    </recommendedName>
</protein>
<feature type="domain" description="ABC transmembrane type-2" evidence="7">
    <location>
        <begin position="27"/>
        <end position="264"/>
    </location>
</feature>
<sequence>MNALVKGLSDGGVVTWRNLLNVRRNPDWLMAATLQPIMFVLLFAYVFGNAIGGDAGGTAYREFMIAGIFAQTVAFNSAFTVIGFANDLQKGIIDRFRSLPMSRLAVVLGRTTSDLVVSVIALVVMSLCGLLVGWRIRGSALDAVLAYLVMLMFAWALSWVGALIGLTARSVEVAQSAGLIWMFPLSFVSSAFVPLDKLPAGLRVIAEWNPFTAVINATRTLFGNRFGAPPTGWPAEHAALYSIVCCVVIIAVFAPLATARYRRVASK</sequence>
<dbReference type="Proteomes" id="UP000658656">
    <property type="component" value="Unassembled WGS sequence"/>
</dbReference>
<keyword evidence="2 6" id="KW-0812">Transmembrane</keyword>
<dbReference type="PANTHER" id="PTHR43229">
    <property type="entry name" value="NODULATION PROTEIN J"/>
    <property type="match status" value="1"/>
</dbReference>
<evidence type="ECO:0000313" key="9">
    <source>
        <dbReference type="Proteomes" id="UP000658656"/>
    </source>
</evidence>
<gene>
    <name evidence="8" type="ORF">GCM10017566_11650</name>
</gene>
<name>A0A8H9ITI3_9PSEU</name>
<proteinExistence type="inferred from homology"/>
<organism evidence="8 9">
    <name type="scientific">Amycolatopsis bartoniae</name>
    <dbReference type="NCBI Taxonomy" id="941986"/>
    <lineage>
        <taxon>Bacteria</taxon>
        <taxon>Bacillati</taxon>
        <taxon>Actinomycetota</taxon>
        <taxon>Actinomycetes</taxon>
        <taxon>Pseudonocardiales</taxon>
        <taxon>Pseudonocardiaceae</taxon>
        <taxon>Amycolatopsis</taxon>
    </lineage>
</organism>
<feature type="transmembrane region" description="Helical" evidence="6">
    <location>
        <begin position="63"/>
        <end position="86"/>
    </location>
</feature>
<feature type="transmembrane region" description="Helical" evidence="6">
    <location>
        <begin position="107"/>
        <end position="132"/>
    </location>
</feature>
<accession>A0A8H9ITI3</accession>
<evidence type="ECO:0000256" key="2">
    <source>
        <dbReference type="ARBA" id="ARBA00022692"/>
    </source>
</evidence>
<keyword evidence="9" id="KW-1185">Reference proteome</keyword>
<dbReference type="EMBL" id="BNAV01000001">
    <property type="protein sequence ID" value="GHF39944.1"/>
    <property type="molecule type" value="Genomic_DNA"/>
</dbReference>
<dbReference type="InterPro" id="IPR047817">
    <property type="entry name" value="ABC2_TM_bact-type"/>
</dbReference>
<dbReference type="OrthoDB" id="3370990at2"/>
<evidence type="ECO:0000256" key="4">
    <source>
        <dbReference type="ARBA" id="ARBA00023136"/>
    </source>
</evidence>
<keyword evidence="3 6" id="KW-1133">Transmembrane helix</keyword>
<dbReference type="GO" id="GO:0140359">
    <property type="term" value="F:ABC-type transporter activity"/>
    <property type="evidence" value="ECO:0007669"/>
    <property type="project" value="InterPro"/>
</dbReference>
<dbReference type="AlphaFoldDB" id="A0A8H9ITI3"/>
<keyword evidence="6" id="KW-1003">Cell membrane</keyword>
<evidence type="ECO:0000313" key="8">
    <source>
        <dbReference type="EMBL" id="GHF39944.1"/>
    </source>
</evidence>
<dbReference type="Pfam" id="PF01061">
    <property type="entry name" value="ABC2_membrane"/>
    <property type="match status" value="1"/>
</dbReference>
<comment type="similarity">
    <text evidence="6">Belongs to the ABC-2 integral membrane protein family.</text>
</comment>
<evidence type="ECO:0000256" key="3">
    <source>
        <dbReference type="ARBA" id="ARBA00022989"/>
    </source>
</evidence>
<comment type="caution">
    <text evidence="8">The sequence shown here is derived from an EMBL/GenBank/DDBJ whole genome shotgun (WGS) entry which is preliminary data.</text>
</comment>
<dbReference type="GO" id="GO:0046677">
    <property type="term" value="P:response to antibiotic"/>
    <property type="evidence" value="ECO:0007669"/>
    <property type="project" value="UniProtKB-KW"/>
</dbReference>
<keyword evidence="4 6" id="KW-0472">Membrane</keyword>
<reference evidence="8" key="1">
    <citation type="journal article" date="2014" name="Int. J. Syst. Evol. Microbiol.">
        <title>Complete genome sequence of Corynebacterium casei LMG S-19264T (=DSM 44701T), isolated from a smear-ripened cheese.</title>
        <authorList>
            <consortium name="US DOE Joint Genome Institute (JGI-PGF)"/>
            <person name="Walter F."/>
            <person name="Albersmeier A."/>
            <person name="Kalinowski J."/>
            <person name="Ruckert C."/>
        </authorList>
    </citation>
    <scope>NUCLEOTIDE SEQUENCE</scope>
    <source>
        <strain evidence="8">CGMCC 4.7679</strain>
    </source>
</reference>
<reference evidence="8" key="2">
    <citation type="submission" date="2020-09" db="EMBL/GenBank/DDBJ databases">
        <authorList>
            <person name="Sun Q."/>
            <person name="Zhou Y."/>
        </authorList>
    </citation>
    <scope>NUCLEOTIDE SEQUENCE</scope>
    <source>
        <strain evidence="8">CGMCC 4.7679</strain>
    </source>
</reference>
<comment type="subcellular location">
    <subcellularLocation>
        <location evidence="6">Cell membrane</location>
        <topology evidence="6">Multi-pass membrane protein</topology>
    </subcellularLocation>
    <subcellularLocation>
        <location evidence="1">Membrane</location>
        <topology evidence="1">Multi-pass membrane protein</topology>
    </subcellularLocation>
</comment>
<feature type="transmembrane region" description="Helical" evidence="6">
    <location>
        <begin position="144"/>
        <end position="166"/>
    </location>
</feature>
<dbReference type="InterPro" id="IPR000412">
    <property type="entry name" value="ABC_2_transport"/>
</dbReference>
<dbReference type="RefSeq" id="WP_145934939.1">
    <property type="nucleotide sequence ID" value="NZ_BNAV01000001.1"/>
</dbReference>
<dbReference type="PANTHER" id="PTHR43229:SF2">
    <property type="entry name" value="NODULATION PROTEIN J"/>
    <property type="match status" value="1"/>
</dbReference>
<evidence type="ECO:0000256" key="1">
    <source>
        <dbReference type="ARBA" id="ARBA00004141"/>
    </source>
</evidence>
<keyword evidence="6" id="KW-0813">Transport</keyword>
<dbReference type="PIRSF" id="PIRSF006648">
    <property type="entry name" value="DrrB"/>
    <property type="match status" value="1"/>
</dbReference>
<dbReference type="InterPro" id="IPR051784">
    <property type="entry name" value="Nod_factor_ABC_transporter"/>
</dbReference>